<evidence type="ECO:0000256" key="9">
    <source>
        <dbReference type="ARBA" id="ARBA00022723"/>
    </source>
</evidence>
<dbReference type="InterPro" id="IPR038009">
    <property type="entry name" value="GlmU_C_LbH"/>
</dbReference>
<feature type="binding site" evidence="20">
    <location>
        <position position="73"/>
    </location>
    <ligand>
        <name>UDP-N-acetyl-alpha-D-glucosamine</name>
        <dbReference type="ChEBI" id="CHEBI:57705"/>
    </ligand>
</feature>
<evidence type="ECO:0000256" key="14">
    <source>
        <dbReference type="ARBA" id="ARBA00023268"/>
    </source>
</evidence>
<dbReference type="InterPro" id="IPR005835">
    <property type="entry name" value="NTP_transferase_dom"/>
</dbReference>
<proteinExistence type="inferred from homology"/>
<dbReference type="InterPro" id="IPR011004">
    <property type="entry name" value="Trimer_LpxA-like_sf"/>
</dbReference>
<keyword evidence="23" id="KW-1185">Reference proteome</keyword>
<dbReference type="HAMAP" id="MF_01631">
    <property type="entry name" value="GlmU"/>
    <property type="match status" value="1"/>
</dbReference>
<dbReference type="Pfam" id="PF00132">
    <property type="entry name" value="Hexapep"/>
    <property type="match status" value="3"/>
</dbReference>
<feature type="binding site" evidence="20">
    <location>
        <position position="170"/>
    </location>
    <ligand>
        <name>UDP-N-acetyl-alpha-D-glucosamine</name>
        <dbReference type="ChEBI" id="CHEBI:57705"/>
    </ligand>
</feature>
<dbReference type="CDD" id="cd02540">
    <property type="entry name" value="GT2_GlmU_N_bac"/>
    <property type="match status" value="1"/>
</dbReference>
<evidence type="ECO:0000256" key="15">
    <source>
        <dbReference type="ARBA" id="ARBA00023315"/>
    </source>
</evidence>
<dbReference type="NCBIfam" id="TIGR01173">
    <property type="entry name" value="glmU"/>
    <property type="match status" value="1"/>
</dbReference>
<reference evidence="22 23" key="1">
    <citation type="submission" date="2024-06" db="EMBL/GenBank/DDBJ databases">
        <title>Genomic Encyclopedia of Type Strains, Phase IV (KMG-IV): sequencing the most valuable type-strain genomes for metagenomic binning, comparative biology and taxonomic classification.</title>
        <authorList>
            <person name="Goeker M."/>
        </authorList>
    </citation>
    <scope>NUCLEOTIDE SEQUENCE [LARGE SCALE GENOMIC DNA]</scope>
    <source>
        <strain evidence="22 23">DSM 23520</strain>
    </source>
</reference>
<keyword evidence="16 20" id="KW-0961">Cell wall biogenesis/degradation</keyword>
<keyword evidence="14 20" id="KW-0511">Multifunctional enzyme</keyword>
<feature type="binding site" evidence="20">
    <location>
        <position position="140"/>
    </location>
    <ligand>
        <name>UDP-N-acetyl-alpha-D-glucosamine</name>
        <dbReference type="ChEBI" id="CHEBI:57705"/>
    </ligand>
</feature>
<feature type="binding site" evidence="20">
    <location>
        <begin position="9"/>
        <end position="12"/>
    </location>
    <ligand>
        <name>UDP-N-acetyl-alpha-D-glucosamine</name>
        <dbReference type="ChEBI" id="CHEBI:57705"/>
    </ligand>
</feature>
<evidence type="ECO:0000256" key="18">
    <source>
        <dbReference type="ARBA" id="ARBA00048493"/>
    </source>
</evidence>
<evidence type="ECO:0000256" key="17">
    <source>
        <dbReference type="ARBA" id="ARBA00048247"/>
    </source>
</evidence>
<comment type="pathway">
    <text evidence="2 20">Nucleotide-sugar biosynthesis; UDP-N-acetyl-alpha-D-glucosamine biosynthesis; N-acetyl-alpha-D-glucosamine 1-phosphate from alpha-D-glucosamine 6-phosphate (route II): step 2/2.</text>
</comment>
<evidence type="ECO:0000256" key="6">
    <source>
        <dbReference type="ARBA" id="ARBA00022490"/>
    </source>
</evidence>
<keyword evidence="9 20" id="KW-0479">Metal-binding</keyword>
<comment type="caution">
    <text evidence="22">The sequence shown here is derived from an EMBL/GenBank/DDBJ whole genome shotgun (WGS) entry which is preliminary data.</text>
</comment>
<dbReference type="InterPro" id="IPR029044">
    <property type="entry name" value="Nucleotide-diphossugar_trans"/>
</dbReference>
<keyword evidence="13 20" id="KW-0573">Peptidoglycan synthesis</keyword>
<dbReference type="CDD" id="cd03353">
    <property type="entry name" value="LbH_GlmU_C"/>
    <property type="match status" value="1"/>
</dbReference>
<feature type="region of interest" description="N-acetyltransferase" evidence="20">
    <location>
        <begin position="252"/>
        <end position="457"/>
    </location>
</feature>
<dbReference type="NCBIfam" id="NF010934">
    <property type="entry name" value="PRK14354.1"/>
    <property type="match status" value="1"/>
</dbReference>
<protein>
    <recommendedName>
        <fullName evidence="20">Bifunctional protein GlmU</fullName>
    </recommendedName>
    <domain>
        <recommendedName>
            <fullName evidence="20">UDP-N-acetylglucosamine pyrophosphorylase</fullName>
            <ecNumber evidence="20">2.7.7.23</ecNumber>
        </recommendedName>
        <alternativeName>
            <fullName evidence="20">N-acetylglucosamine-1-phosphate uridyltransferase</fullName>
        </alternativeName>
    </domain>
    <domain>
        <recommendedName>
            <fullName evidence="20">Glucosamine-1-phosphate N-acetyltransferase</fullName>
            <ecNumber evidence="20">2.3.1.157</ecNumber>
        </recommendedName>
    </domain>
</protein>
<dbReference type="InterPro" id="IPR018357">
    <property type="entry name" value="Hexapep_transf_CS"/>
</dbReference>
<dbReference type="Gene3D" id="3.90.550.10">
    <property type="entry name" value="Spore Coat Polysaccharide Biosynthesis Protein SpsA, Chain A"/>
    <property type="match status" value="1"/>
</dbReference>
<dbReference type="GO" id="GO:0003977">
    <property type="term" value="F:UDP-N-acetylglucosamine diphosphorylase activity"/>
    <property type="evidence" value="ECO:0007669"/>
    <property type="project" value="UniProtKB-EC"/>
</dbReference>
<evidence type="ECO:0000256" key="1">
    <source>
        <dbReference type="ARBA" id="ARBA00004496"/>
    </source>
</evidence>
<keyword evidence="6 20" id="KW-0963">Cytoplasm</keyword>
<evidence type="ECO:0000313" key="23">
    <source>
        <dbReference type="Proteomes" id="UP001549167"/>
    </source>
</evidence>
<dbReference type="InterPro" id="IPR050065">
    <property type="entry name" value="GlmU-like"/>
</dbReference>
<dbReference type="GO" id="GO:0019134">
    <property type="term" value="F:glucosamine-1-phosphate N-acetyltransferase activity"/>
    <property type="evidence" value="ECO:0007669"/>
    <property type="project" value="UniProtKB-EC"/>
</dbReference>
<feature type="binding site" evidence="20">
    <location>
        <position position="423"/>
    </location>
    <ligand>
        <name>acetyl-CoA</name>
        <dbReference type="ChEBI" id="CHEBI:57288"/>
    </ligand>
</feature>
<feature type="domain" description="Nucleotidyl transferase" evidence="21">
    <location>
        <begin position="6"/>
        <end position="217"/>
    </location>
</feature>
<evidence type="ECO:0000256" key="11">
    <source>
        <dbReference type="ARBA" id="ARBA00022842"/>
    </source>
</evidence>
<comment type="similarity">
    <text evidence="5 20">In the N-terminal section; belongs to the N-acetylglucosamine-1-phosphate uridyltransferase family.</text>
</comment>
<feature type="binding site" evidence="20">
    <location>
        <position position="366"/>
    </location>
    <ligand>
        <name>UDP-N-acetyl-alpha-D-glucosamine</name>
        <dbReference type="ChEBI" id="CHEBI:57705"/>
    </ligand>
</feature>
<feature type="region of interest" description="Linker" evidence="20">
    <location>
        <begin position="231"/>
        <end position="251"/>
    </location>
</feature>
<keyword evidence="7 20" id="KW-0808">Transferase</keyword>
<comment type="function">
    <text evidence="19 20">Catalyzes the last two sequential reactions in the de novo biosynthetic pathway for UDP-N-acetylglucosamine (UDP-GlcNAc). The C-terminal domain catalyzes the transfer of acetyl group from acetyl coenzyme A to glucosamine-1-phosphate (GlcN-1-P) to produce N-acetylglucosamine-1-phosphate (GlcNAc-1-P), which is converted into UDP-GlcNAc by the transfer of uridine 5-monophosphate (from uridine 5-triphosphate), a reaction catalyzed by the N-terminal domain.</text>
</comment>
<evidence type="ECO:0000256" key="20">
    <source>
        <dbReference type="HAMAP-Rule" id="MF_01631"/>
    </source>
</evidence>
<evidence type="ECO:0000256" key="12">
    <source>
        <dbReference type="ARBA" id="ARBA00022960"/>
    </source>
</evidence>
<dbReference type="InterPro" id="IPR005882">
    <property type="entry name" value="Bifunctional_GlmU"/>
</dbReference>
<comment type="pathway">
    <text evidence="3 20">Nucleotide-sugar biosynthesis; UDP-N-acetyl-alpha-D-glucosamine biosynthesis; UDP-N-acetyl-alpha-D-glucosamine from N-acetyl-alpha-D-glucosamine 1-phosphate: step 1/1.</text>
</comment>
<dbReference type="SUPFAM" id="SSF53448">
    <property type="entry name" value="Nucleotide-diphospho-sugar transferases"/>
    <property type="match status" value="1"/>
</dbReference>
<dbReference type="Gene3D" id="2.160.10.10">
    <property type="entry name" value="Hexapeptide repeat proteins"/>
    <property type="match status" value="1"/>
</dbReference>
<evidence type="ECO:0000256" key="19">
    <source>
        <dbReference type="ARBA" id="ARBA00049628"/>
    </source>
</evidence>
<evidence type="ECO:0000256" key="7">
    <source>
        <dbReference type="ARBA" id="ARBA00022679"/>
    </source>
</evidence>
<feature type="binding site" evidence="20">
    <location>
        <position position="333"/>
    </location>
    <ligand>
        <name>UDP-N-acetyl-alpha-D-glucosamine</name>
        <dbReference type="ChEBI" id="CHEBI:57705"/>
    </ligand>
</feature>
<feature type="binding site" evidence="20">
    <location>
        <position position="228"/>
    </location>
    <ligand>
        <name>Mg(2+)</name>
        <dbReference type="ChEBI" id="CHEBI:18420"/>
    </ligand>
</feature>
<evidence type="ECO:0000259" key="21">
    <source>
        <dbReference type="Pfam" id="PF00483"/>
    </source>
</evidence>
<dbReference type="Proteomes" id="UP001549167">
    <property type="component" value="Unassembled WGS sequence"/>
</dbReference>
<evidence type="ECO:0000256" key="16">
    <source>
        <dbReference type="ARBA" id="ARBA00023316"/>
    </source>
</evidence>
<evidence type="ECO:0000313" key="22">
    <source>
        <dbReference type="EMBL" id="MET3683763.1"/>
    </source>
</evidence>
<feature type="binding site" evidence="20">
    <location>
        <position position="440"/>
    </location>
    <ligand>
        <name>acetyl-CoA</name>
        <dbReference type="ChEBI" id="CHEBI:57288"/>
    </ligand>
</feature>
<dbReference type="EC" id="2.7.7.23" evidence="20"/>
<feature type="binding site" evidence="20">
    <location>
        <position position="377"/>
    </location>
    <ligand>
        <name>UDP-N-acetyl-alpha-D-glucosamine</name>
        <dbReference type="ChEBI" id="CHEBI:57705"/>
    </ligand>
</feature>
<evidence type="ECO:0000256" key="2">
    <source>
        <dbReference type="ARBA" id="ARBA00005166"/>
    </source>
</evidence>
<name>A0ABV2KVZ7_9BACI</name>
<evidence type="ECO:0000256" key="3">
    <source>
        <dbReference type="ARBA" id="ARBA00005208"/>
    </source>
</evidence>
<comment type="cofactor">
    <cofactor evidence="20">
        <name>Mg(2+)</name>
        <dbReference type="ChEBI" id="CHEBI:18420"/>
    </cofactor>
    <text evidence="20">Binds 1 Mg(2+) ion per subunit.</text>
</comment>
<dbReference type="PANTHER" id="PTHR43584:SF3">
    <property type="entry name" value="BIFUNCTIONAL PROTEIN GLMU"/>
    <property type="match status" value="1"/>
</dbReference>
<evidence type="ECO:0000256" key="13">
    <source>
        <dbReference type="ARBA" id="ARBA00022984"/>
    </source>
</evidence>
<dbReference type="SUPFAM" id="SSF51161">
    <property type="entry name" value="Trimeric LpxA-like enzymes"/>
    <property type="match status" value="1"/>
</dbReference>
<feature type="binding site" evidence="20">
    <location>
        <position position="228"/>
    </location>
    <ligand>
        <name>UDP-N-acetyl-alpha-D-glucosamine</name>
        <dbReference type="ChEBI" id="CHEBI:57705"/>
    </ligand>
</feature>
<evidence type="ECO:0000256" key="10">
    <source>
        <dbReference type="ARBA" id="ARBA00022737"/>
    </source>
</evidence>
<feature type="binding site" evidence="20">
    <location>
        <begin position="78"/>
        <end position="79"/>
    </location>
    <ligand>
        <name>UDP-N-acetyl-alpha-D-glucosamine</name>
        <dbReference type="ChEBI" id="CHEBI:57705"/>
    </ligand>
</feature>
<comment type="catalytic activity">
    <reaction evidence="18 20">
        <text>N-acetyl-alpha-D-glucosamine 1-phosphate + UTP + H(+) = UDP-N-acetyl-alpha-D-glucosamine + diphosphate</text>
        <dbReference type="Rhea" id="RHEA:13509"/>
        <dbReference type="ChEBI" id="CHEBI:15378"/>
        <dbReference type="ChEBI" id="CHEBI:33019"/>
        <dbReference type="ChEBI" id="CHEBI:46398"/>
        <dbReference type="ChEBI" id="CHEBI:57705"/>
        <dbReference type="ChEBI" id="CHEBI:57776"/>
        <dbReference type="EC" id="2.7.7.23"/>
    </reaction>
</comment>
<feature type="binding site" evidence="20">
    <location>
        <position position="103"/>
    </location>
    <ligand>
        <name>Mg(2+)</name>
        <dbReference type="ChEBI" id="CHEBI:18420"/>
    </ligand>
</feature>
<comment type="catalytic activity">
    <reaction evidence="17 20">
        <text>alpha-D-glucosamine 1-phosphate + acetyl-CoA = N-acetyl-alpha-D-glucosamine 1-phosphate + CoA + H(+)</text>
        <dbReference type="Rhea" id="RHEA:13725"/>
        <dbReference type="ChEBI" id="CHEBI:15378"/>
        <dbReference type="ChEBI" id="CHEBI:57287"/>
        <dbReference type="ChEBI" id="CHEBI:57288"/>
        <dbReference type="ChEBI" id="CHEBI:57776"/>
        <dbReference type="ChEBI" id="CHEBI:58516"/>
        <dbReference type="EC" id="2.3.1.157"/>
    </reaction>
</comment>
<keyword evidence="10 20" id="KW-0677">Repeat</keyword>
<evidence type="ECO:0000256" key="4">
    <source>
        <dbReference type="ARBA" id="ARBA00007707"/>
    </source>
</evidence>
<feature type="region of interest" description="Pyrophosphorylase" evidence="20">
    <location>
        <begin position="1"/>
        <end position="230"/>
    </location>
</feature>
<dbReference type="PROSITE" id="PS00101">
    <property type="entry name" value="HEXAPEP_TRANSFERASES"/>
    <property type="match status" value="1"/>
</dbReference>
<organism evidence="22 23">
    <name type="scientific">Alkalibacillus flavidus</name>
    <dbReference type="NCBI Taxonomy" id="546021"/>
    <lineage>
        <taxon>Bacteria</taxon>
        <taxon>Bacillati</taxon>
        <taxon>Bacillota</taxon>
        <taxon>Bacilli</taxon>
        <taxon>Bacillales</taxon>
        <taxon>Bacillaceae</taxon>
        <taxon>Alkalibacillus</taxon>
    </lineage>
</organism>
<keyword evidence="15 20" id="KW-0012">Acyltransferase</keyword>
<feature type="binding site" evidence="20">
    <location>
        <position position="155"/>
    </location>
    <ligand>
        <name>UDP-N-acetyl-alpha-D-glucosamine</name>
        <dbReference type="ChEBI" id="CHEBI:57705"/>
    </ligand>
</feature>
<sequence length="457" mass="48778">MANRNAVVLAAGKGSRMKSQLYKVLHPVCGKAMVQHVLDQLHQVGLNQIVTIVGHGAESVQEQLGDQTQYAIQSEQLGTGHAVQMASSALEGEEGTTVVVCGDTPLLTADTISQLMDEHEAQNAKVTVLTTDVDQPSGYGRIVRQANGQVEKIVEEKDATDAEKAITEINTGTYCFDNALLFEALKQVSNDNAQGEYYLPDVLEIANQRGETVAAYQTANVNETVGVNDRVALANAEKLMKQRINDQHMREGVTLIDPDQTYIGPDVTIGTDVTIEPGVHIHGDTAIGSFSHIGAHSTITDATIGENTVIRQSVVTDSQVGSNVQIGPFAHIRPDSTLAEGVKVGNFVEVKKTSMAEGSKASHLSYLGDAEIGQDVNVGCGSITVNYDGQSKHKTVIGDDAFIGCNSNLVAPVTIEQGAYVAAGSTITKNVPEKALSIARSRQENKEGYVDRLNKRS</sequence>
<dbReference type="InterPro" id="IPR001451">
    <property type="entry name" value="Hexapep"/>
</dbReference>
<comment type="subcellular location">
    <subcellularLocation>
        <location evidence="1 20">Cytoplasm</location>
    </subcellularLocation>
</comment>
<gene>
    <name evidence="20" type="primary">glmU</name>
    <name evidence="22" type="ORF">ABID56_001873</name>
</gene>
<dbReference type="EC" id="2.3.1.157" evidence="20"/>
<dbReference type="PANTHER" id="PTHR43584">
    <property type="entry name" value="NUCLEOTIDYL TRANSFERASE"/>
    <property type="match status" value="1"/>
</dbReference>
<accession>A0ABV2KVZ7</accession>
<feature type="binding site" evidence="20">
    <location>
        <position position="23"/>
    </location>
    <ligand>
        <name>UDP-N-acetyl-alpha-D-glucosamine</name>
        <dbReference type="ChEBI" id="CHEBI:57705"/>
    </ligand>
</feature>
<comment type="subunit">
    <text evidence="20">Homotrimer.</text>
</comment>
<dbReference type="Pfam" id="PF00483">
    <property type="entry name" value="NTP_transferase"/>
    <property type="match status" value="1"/>
</dbReference>
<keyword evidence="11 20" id="KW-0460">Magnesium</keyword>
<feature type="binding site" evidence="20">
    <location>
        <position position="351"/>
    </location>
    <ligand>
        <name>UDP-N-acetyl-alpha-D-glucosamine</name>
        <dbReference type="ChEBI" id="CHEBI:57705"/>
    </ligand>
</feature>
<feature type="active site" description="Proton acceptor" evidence="20">
    <location>
        <position position="363"/>
    </location>
</feature>
<dbReference type="EMBL" id="JBEPMX010000009">
    <property type="protein sequence ID" value="MET3683763.1"/>
    <property type="molecule type" value="Genomic_DNA"/>
</dbReference>
<evidence type="ECO:0000256" key="8">
    <source>
        <dbReference type="ARBA" id="ARBA00022695"/>
    </source>
</evidence>
<feature type="binding site" evidence="20">
    <location>
        <begin position="386"/>
        <end position="387"/>
    </location>
    <ligand>
        <name>acetyl-CoA</name>
        <dbReference type="ChEBI" id="CHEBI:57288"/>
    </ligand>
</feature>
<keyword evidence="12 20" id="KW-0133">Cell shape</keyword>
<comment type="caution">
    <text evidence="20">Lacks conserved residue(s) required for the propagation of feature annotation.</text>
</comment>
<evidence type="ECO:0000256" key="5">
    <source>
        <dbReference type="ARBA" id="ARBA00007947"/>
    </source>
</evidence>
<dbReference type="RefSeq" id="WP_354220467.1">
    <property type="nucleotide sequence ID" value="NZ_JBEPMX010000009.1"/>
</dbReference>
<keyword evidence="8 20" id="KW-0548">Nucleotidyltransferase</keyword>
<comment type="similarity">
    <text evidence="4 20">In the C-terminal section; belongs to the transferase hexapeptide repeat family.</text>
</comment>
<comment type="pathway">
    <text evidence="20">Bacterial outer membrane biogenesis; LPS lipid A biosynthesis.</text>
</comment>